<sequence length="221" mass="23282">MRPLSLKRGASPDRVALVEAAQKAGLSLRQLSASIGRAESYLGQFVQRGSPRVLPPHERRDLAQLLSIPEELLAGPGAKMLPDSIAGRPAPERPTADRPAAASRCSKMMGAQVEHMREGAGGSERFPLAETLEGVTEKAVAITLTRQHGVLLQPRSVLICEPTDSAKLGDLVALIAEGELESVGVLIPNTGGAGQAVLEGSENARPVGDGQLWRIRAIRAA</sequence>
<reference evidence="2 3" key="1">
    <citation type="submission" date="2019-01" db="EMBL/GenBank/DDBJ databases">
        <authorList>
            <person name="Chen W.-M."/>
        </authorList>
    </citation>
    <scope>NUCLEOTIDE SEQUENCE [LARGE SCALE GENOMIC DNA]</scope>
    <source>
        <strain evidence="2 3">CCP-6</strain>
    </source>
</reference>
<dbReference type="Proteomes" id="UP000282957">
    <property type="component" value="Unassembled WGS sequence"/>
</dbReference>
<evidence type="ECO:0000256" key="1">
    <source>
        <dbReference type="SAM" id="MobiDB-lite"/>
    </source>
</evidence>
<evidence type="ECO:0000313" key="2">
    <source>
        <dbReference type="EMBL" id="RVT91387.1"/>
    </source>
</evidence>
<comment type="caution">
    <text evidence="2">The sequence shown here is derived from an EMBL/GenBank/DDBJ whole genome shotgun (WGS) entry which is preliminary data.</text>
</comment>
<gene>
    <name evidence="2" type="ORF">EOD42_22290</name>
</gene>
<accession>A0A437M120</accession>
<dbReference type="EMBL" id="SACL01000011">
    <property type="protein sequence ID" value="RVT91387.1"/>
    <property type="molecule type" value="Genomic_DNA"/>
</dbReference>
<name>A0A437M120_9PROT</name>
<keyword evidence="3" id="KW-1185">Reference proteome</keyword>
<feature type="region of interest" description="Disordered" evidence="1">
    <location>
        <begin position="81"/>
        <end position="101"/>
    </location>
</feature>
<evidence type="ECO:0000313" key="3">
    <source>
        <dbReference type="Proteomes" id="UP000282957"/>
    </source>
</evidence>
<dbReference type="AlphaFoldDB" id="A0A437M120"/>
<organism evidence="2 3">
    <name type="scientific">Rhodovarius crocodyli</name>
    <dbReference type="NCBI Taxonomy" id="1979269"/>
    <lineage>
        <taxon>Bacteria</taxon>
        <taxon>Pseudomonadati</taxon>
        <taxon>Pseudomonadota</taxon>
        <taxon>Alphaproteobacteria</taxon>
        <taxon>Acetobacterales</taxon>
        <taxon>Roseomonadaceae</taxon>
        <taxon>Rhodovarius</taxon>
    </lineage>
</organism>
<protein>
    <submittedName>
        <fullName evidence="2">Uncharacterized protein</fullName>
    </submittedName>
</protein>
<proteinExistence type="predicted"/>